<dbReference type="PROSITE" id="PS51795">
    <property type="entry name" value="ZF_FLZ"/>
    <property type="match status" value="1"/>
</dbReference>
<evidence type="ECO:0000256" key="3">
    <source>
        <dbReference type="ARBA" id="ARBA00022771"/>
    </source>
</evidence>
<evidence type="ECO:0000313" key="6">
    <source>
        <dbReference type="EMBL" id="BBG92667.1"/>
    </source>
</evidence>
<protein>
    <recommendedName>
        <fullName evidence="5">FLZ-type domain-containing protein</fullName>
    </recommendedName>
</protein>
<evidence type="ECO:0000256" key="4">
    <source>
        <dbReference type="PROSITE-ProRule" id="PRU01131"/>
    </source>
</evidence>
<dbReference type="Pfam" id="PF04570">
    <property type="entry name" value="zf-FLZ"/>
    <property type="match status" value="1"/>
</dbReference>
<gene>
    <name evidence="6" type="ORF">Prudu_000472</name>
</gene>
<name>A0A4Y1QLL6_PRUDU</name>
<evidence type="ECO:0000256" key="1">
    <source>
        <dbReference type="ARBA" id="ARBA00009374"/>
    </source>
</evidence>
<dbReference type="GO" id="GO:0008270">
    <property type="term" value="F:zinc ion binding"/>
    <property type="evidence" value="ECO:0007669"/>
    <property type="project" value="UniProtKB-KW"/>
</dbReference>
<dbReference type="InterPro" id="IPR007650">
    <property type="entry name" value="Zf-FLZ_dom"/>
</dbReference>
<proteinExistence type="inferred from homology"/>
<dbReference type="PANTHER" id="PTHR47208:SF1">
    <property type="entry name" value="OS02G0174800 PROTEIN"/>
    <property type="match status" value="1"/>
</dbReference>
<feature type="domain" description="FLZ-type" evidence="5">
    <location>
        <begin position="1"/>
        <end position="70"/>
    </location>
</feature>
<organism evidence="6">
    <name type="scientific">Prunus dulcis</name>
    <name type="common">Almond</name>
    <name type="synonym">Amygdalus dulcis</name>
    <dbReference type="NCBI Taxonomy" id="3755"/>
    <lineage>
        <taxon>Eukaryota</taxon>
        <taxon>Viridiplantae</taxon>
        <taxon>Streptophyta</taxon>
        <taxon>Embryophyta</taxon>
        <taxon>Tracheophyta</taxon>
        <taxon>Spermatophyta</taxon>
        <taxon>Magnoliopsida</taxon>
        <taxon>eudicotyledons</taxon>
        <taxon>Gunneridae</taxon>
        <taxon>Pentapetalae</taxon>
        <taxon>rosids</taxon>
        <taxon>fabids</taxon>
        <taxon>Rosales</taxon>
        <taxon>Rosaceae</taxon>
        <taxon>Amygdaloideae</taxon>
        <taxon>Amygdaleae</taxon>
        <taxon>Prunus</taxon>
    </lineage>
</organism>
<feature type="zinc finger region" description="FLZ-type" evidence="4">
    <location>
        <begin position="1"/>
        <end position="70"/>
    </location>
</feature>
<keyword evidence="2" id="KW-0479">Metal-binding</keyword>
<accession>A0A4Y1QLL6</accession>
<dbReference type="AlphaFoldDB" id="A0A4Y1QLL6"/>
<evidence type="ECO:0000256" key="2">
    <source>
        <dbReference type="ARBA" id="ARBA00022723"/>
    </source>
</evidence>
<keyword evidence="3" id="KW-0863">Zinc-finger</keyword>
<reference evidence="6" key="1">
    <citation type="journal article" date="2019" name="Science">
        <title>Mutation of a bHLH transcription factor allowed almond domestication.</title>
        <authorList>
            <person name="Sanchez-Perez R."/>
            <person name="Pavan S."/>
            <person name="Mazzeo R."/>
            <person name="Moldovan C."/>
            <person name="Aiese Cigliano R."/>
            <person name="Del Cueto J."/>
            <person name="Ricciardi F."/>
            <person name="Lotti C."/>
            <person name="Ricciardi L."/>
            <person name="Dicenta F."/>
            <person name="Lopez-Marques R.L."/>
            <person name="Lindberg Moller B."/>
        </authorList>
    </citation>
    <scope>NUCLEOTIDE SEQUENCE</scope>
</reference>
<dbReference type="EMBL" id="AP019297">
    <property type="protein sequence ID" value="BBG92667.1"/>
    <property type="molecule type" value="Genomic_DNA"/>
</dbReference>
<evidence type="ECO:0000259" key="5">
    <source>
        <dbReference type="PROSITE" id="PS51795"/>
    </source>
</evidence>
<keyword evidence="3" id="KW-0862">Zinc</keyword>
<dbReference type="PANTHER" id="PTHR47208">
    <property type="entry name" value="OS02G0174800 PROTEIN"/>
    <property type="match status" value="1"/>
</dbReference>
<dbReference type="InterPro" id="IPR044604">
    <property type="entry name" value="FLZ12/13/14"/>
</dbReference>
<comment type="similarity">
    <text evidence="1">Belongs to the FLZ family.</text>
</comment>
<sequence>MYRGMDELTNLGDGDTVNAQQIGQFISQDFDLCYELSLNCKIQAGQAKGEKAFCSTECRDKHIRSDDHKEKCRSEAIKSMDYSVSPCSSPLVFLAGVAVA</sequence>